<dbReference type="RefSeq" id="WP_108170065.1">
    <property type="nucleotide sequence ID" value="NZ_QBKQ01000001.1"/>
</dbReference>
<dbReference type="GO" id="GO:0008168">
    <property type="term" value="F:methyltransferase activity"/>
    <property type="evidence" value="ECO:0007669"/>
    <property type="project" value="UniProtKB-KW"/>
</dbReference>
<dbReference type="InterPro" id="IPR006342">
    <property type="entry name" value="FkbM_mtfrase"/>
</dbReference>
<evidence type="ECO:0000259" key="1">
    <source>
        <dbReference type="Pfam" id="PF05050"/>
    </source>
</evidence>
<gene>
    <name evidence="2" type="ORF">C8P64_0054</name>
</gene>
<dbReference type="Proteomes" id="UP000244174">
    <property type="component" value="Unassembled WGS sequence"/>
</dbReference>
<evidence type="ECO:0000313" key="3">
    <source>
        <dbReference type="Proteomes" id="UP000244174"/>
    </source>
</evidence>
<keyword evidence="3" id="KW-1185">Reference proteome</keyword>
<dbReference type="GO" id="GO:0006888">
    <property type="term" value="P:endoplasmic reticulum to Golgi vesicle-mediated transport"/>
    <property type="evidence" value="ECO:0007669"/>
    <property type="project" value="TreeGrafter"/>
</dbReference>
<dbReference type="InterPro" id="IPR029063">
    <property type="entry name" value="SAM-dependent_MTases_sf"/>
</dbReference>
<dbReference type="GO" id="GO:0005737">
    <property type="term" value="C:cytoplasm"/>
    <property type="evidence" value="ECO:0007669"/>
    <property type="project" value="GOC"/>
</dbReference>
<protein>
    <submittedName>
        <fullName evidence="2">FkbM family methyltransferase</fullName>
    </submittedName>
</protein>
<evidence type="ECO:0000313" key="2">
    <source>
        <dbReference type="EMBL" id="PTX44084.1"/>
    </source>
</evidence>
<sequence>MPGLDFQHIIITRFNLKKRDWKQDKNHMEVLGETWEKDRIRLFKKFCLPSIIGQSVKKFQWIIFFQSNPSREIKNLVEDLQQIPIIEPVFVNSFEDFQVNLSAIIKKRIKSETKYMLTTRLDNDDALSYRFIENVQNAVINLKKDTLLYFPQGLFLEYGNNCRLAAFKYPYNQFLSLYEKVLSNSKVKTVLSRAHDDWNDHQVMELKEEDAWLQVVHDKNMLNTFQGVPVYSSRLKKFRTKKVNFKPGYNLRLFKEGIRRRKEKLIANFRPTKKSLKEEKFDNPSKWIEKILTKPNASIVQIGSNDGKSGDPLYNLILKNLRWKILFVEPVPYLFKQLKENYGNENRFNFENVAINNGSWQTFYFVSENAKKERPDLPAWIEQLGSFKKSNITDHLNGVLAPYIKEKKVLGITLTELLKRNRVNFIDLLHIDVEGYDWAVLSQLELDKFSPEIILYEHKHLNHPDKTASVTFLKKHSFMIYQLGSDYIAIRKNSKNLKRIRALKGKRI</sequence>
<dbReference type="AlphaFoldDB" id="A0A2T6AJV2"/>
<proteinExistence type="predicted"/>
<organism evidence="2 3">
    <name type="scientific">Christiangramia gaetbulicola</name>
    <dbReference type="NCBI Taxonomy" id="703340"/>
    <lineage>
        <taxon>Bacteria</taxon>
        <taxon>Pseudomonadati</taxon>
        <taxon>Bacteroidota</taxon>
        <taxon>Flavobacteriia</taxon>
        <taxon>Flavobacteriales</taxon>
        <taxon>Flavobacteriaceae</taxon>
        <taxon>Christiangramia</taxon>
    </lineage>
</organism>
<dbReference type="EMBL" id="QBKQ01000001">
    <property type="protein sequence ID" value="PTX44084.1"/>
    <property type="molecule type" value="Genomic_DNA"/>
</dbReference>
<dbReference type="PANTHER" id="PTHR34009:SF2">
    <property type="entry name" value="PROTEIN STAR"/>
    <property type="match status" value="1"/>
</dbReference>
<dbReference type="GO" id="GO:0005886">
    <property type="term" value="C:plasma membrane"/>
    <property type="evidence" value="ECO:0007669"/>
    <property type="project" value="TreeGrafter"/>
</dbReference>
<dbReference type="InterPro" id="IPR053202">
    <property type="entry name" value="EGF_Rcpt_Signaling_Reg"/>
</dbReference>
<dbReference type="Pfam" id="PF11316">
    <property type="entry name" value="Rhamno_transf"/>
    <property type="match status" value="1"/>
</dbReference>
<name>A0A2T6AJV2_9FLAO</name>
<dbReference type="OrthoDB" id="9771846at2"/>
<dbReference type="Gene3D" id="3.40.50.150">
    <property type="entry name" value="Vaccinia Virus protein VP39"/>
    <property type="match status" value="1"/>
</dbReference>
<dbReference type="PANTHER" id="PTHR34009">
    <property type="entry name" value="PROTEIN STAR"/>
    <property type="match status" value="1"/>
</dbReference>
<dbReference type="SUPFAM" id="SSF53335">
    <property type="entry name" value="S-adenosyl-L-methionine-dependent methyltransferases"/>
    <property type="match status" value="1"/>
</dbReference>
<reference evidence="2 3" key="1">
    <citation type="submission" date="2018-04" db="EMBL/GenBank/DDBJ databases">
        <title>Genomic Encyclopedia of Archaeal and Bacterial Type Strains, Phase II (KMG-II): from individual species to whole genera.</title>
        <authorList>
            <person name="Goeker M."/>
        </authorList>
    </citation>
    <scope>NUCLEOTIDE SEQUENCE [LARGE SCALE GENOMIC DNA]</scope>
    <source>
        <strain evidence="2 3">DSM 23082</strain>
    </source>
</reference>
<dbReference type="InterPro" id="IPR021466">
    <property type="entry name" value="Put_rhamnosyl_transferase"/>
</dbReference>
<dbReference type="GO" id="GO:0016197">
    <property type="term" value="P:endosomal transport"/>
    <property type="evidence" value="ECO:0007669"/>
    <property type="project" value="TreeGrafter"/>
</dbReference>
<keyword evidence="2" id="KW-0808">Transferase</keyword>
<feature type="domain" description="Methyltransferase FkbM" evidence="1">
    <location>
        <begin position="301"/>
        <end position="466"/>
    </location>
</feature>
<dbReference type="Pfam" id="PF05050">
    <property type="entry name" value="Methyltransf_21"/>
    <property type="match status" value="1"/>
</dbReference>
<dbReference type="NCBIfam" id="TIGR01444">
    <property type="entry name" value="fkbM_fam"/>
    <property type="match status" value="1"/>
</dbReference>
<accession>A0A2T6AJV2</accession>
<dbReference type="GO" id="GO:0032259">
    <property type="term" value="P:methylation"/>
    <property type="evidence" value="ECO:0007669"/>
    <property type="project" value="UniProtKB-KW"/>
</dbReference>
<comment type="caution">
    <text evidence="2">The sequence shown here is derived from an EMBL/GenBank/DDBJ whole genome shotgun (WGS) entry which is preliminary data.</text>
</comment>
<keyword evidence="2" id="KW-0489">Methyltransferase</keyword>